<sequence>MHDTARIEEGPKKKPEIILYHNTTKGGVDSMDKMAKTFTCKRKSKRWPMAIFSNMIDLTTVAGRVIWQVKYSDHALSHADARMAFIQTMARSLMVTHLQKRQHITSLSLPLSRLSFLH</sequence>
<proteinExistence type="predicted"/>
<keyword evidence="3" id="KW-1185">Reference proteome</keyword>
<reference evidence="2 3" key="1">
    <citation type="journal article" date="2021" name="Elife">
        <title>Chloroplast acquisition without the gene transfer in kleptoplastic sea slugs, Plakobranchus ocellatus.</title>
        <authorList>
            <person name="Maeda T."/>
            <person name="Takahashi S."/>
            <person name="Yoshida T."/>
            <person name="Shimamura S."/>
            <person name="Takaki Y."/>
            <person name="Nagai Y."/>
            <person name="Toyoda A."/>
            <person name="Suzuki Y."/>
            <person name="Arimoto A."/>
            <person name="Ishii H."/>
            <person name="Satoh N."/>
            <person name="Nishiyama T."/>
            <person name="Hasebe M."/>
            <person name="Maruyama T."/>
            <person name="Minagawa J."/>
            <person name="Obokata J."/>
            <person name="Shigenobu S."/>
        </authorList>
    </citation>
    <scope>NUCLEOTIDE SEQUENCE [LARGE SCALE GENOMIC DNA]</scope>
</reference>
<dbReference type="EMBL" id="BLXT01004385">
    <property type="protein sequence ID" value="GFO12216.1"/>
    <property type="molecule type" value="Genomic_DNA"/>
</dbReference>
<gene>
    <name evidence="2" type="ORF">PoB_003872100</name>
</gene>
<dbReference type="AlphaFoldDB" id="A0AAV4AVP4"/>
<dbReference type="InterPro" id="IPR029526">
    <property type="entry name" value="PGBD"/>
</dbReference>
<dbReference type="Proteomes" id="UP000735302">
    <property type="component" value="Unassembled WGS sequence"/>
</dbReference>
<dbReference type="Pfam" id="PF13843">
    <property type="entry name" value="DDE_Tnp_1_7"/>
    <property type="match status" value="1"/>
</dbReference>
<accession>A0AAV4AVP4</accession>
<name>A0AAV4AVP4_9GAST</name>
<protein>
    <submittedName>
        <fullName evidence="2">PiggyBac transposable element-derived protein 4</fullName>
    </submittedName>
</protein>
<feature type="domain" description="PiggyBac transposable element-derived protein" evidence="1">
    <location>
        <begin position="12"/>
        <end position="61"/>
    </location>
</feature>
<comment type="caution">
    <text evidence="2">The sequence shown here is derived from an EMBL/GenBank/DDBJ whole genome shotgun (WGS) entry which is preliminary data.</text>
</comment>
<evidence type="ECO:0000313" key="2">
    <source>
        <dbReference type="EMBL" id="GFO12216.1"/>
    </source>
</evidence>
<evidence type="ECO:0000313" key="3">
    <source>
        <dbReference type="Proteomes" id="UP000735302"/>
    </source>
</evidence>
<organism evidence="2 3">
    <name type="scientific">Plakobranchus ocellatus</name>
    <dbReference type="NCBI Taxonomy" id="259542"/>
    <lineage>
        <taxon>Eukaryota</taxon>
        <taxon>Metazoa</taxon>
        <taxon>Spiralia</taxon>
        <taxon>Lophotrochozoa</taxon>
        <taxon>Mollusca</taxon>
        <taxon>Gastropoda</taxon>
        <taxon>Heterobranchia</taxon>
        <taxon>Euthyneura</taxon>
        <taxon>Panpulmonata</taxon>
        <taxon>Sacoglossa</taxon>
        <taxon>Placobranchoidea</taxon>
        <taxon>Plakobranchidae</taxon>
        <taxon>Plakobranchus</taxon>
    </lineage>
</organism>
<evidence type="ECO:0000259" key="1">
    <source>
        <dbReference type="Pfam" id="PF13843"/>
    </source>
</evidence>